<protein>
    <submittedName>
        <fullName evidence="2">Putative leucine zipper transcription factor-like protein 1-like 4</fullName>
    </submittedName>
</protein>
<reference evidence="2" key="1">
    <citation type="journal article" date="2021" name="Sci. Adv.">
        <title>The American lobster genome reveals insights on longevity, neural, and immune adaptations.</title>
        <authorList>
            <person name="Polinski J.M."/>
            <person name="Zimin A.V."/>
            <person name="Clark K.F."/>
            <person name="Kohn A.B."/>
            <person name="Sadowski N."/>
            <person name="Timp W."/>
            <person name="Ptitsyn A."/>
            <person name="Khanna P."/>
            <person name="Romanova D.Y."/>
            <person name="Williams P."/>
            <person name="Greenwood S.J."/>
            <person name="Moroz L.L."/>
            <person name="Walt D.R."/>
            <person name="Bodnar A.G."/>
        </authorList>
    </citation>
    <scope>NUCLEOTIDE SEQUENCE</scope>
    <source>
        <strain evidence="2">GMGI-L3</strain>
    </source>
</reference>
<organism evidence="2 3">
    <name type="scientific">Homarus americanus</name>
    <name type="common">American lobster</name>
    <dbReference type="NCBI Taxonomy" id="6706"/>
    <lineage>
        <taxon>Eukaryota</taxon>
        <taxon>Metazoa</taxon>
        <taxon>Ecdysozoa</taxon>
        <taxon>Arthropoda</taxon>
        <taxon>Crustacea</taxon>
        <taxon>Multicrustacea</taxon>
        <taxon>Malacostraca</taxon>
        <taxon>Eumalacostraca</taxon>
        <taxon>Eucarida</taxon>
        <taxon>Decapoda</taxon>
        <taxon>Pleocyemata</taxon>
        <taxon>Astacidea</taxon>
        <taxon>Nephropoidea</taxon>
        <taxon>Nephropidae</taxon>
        <taxon>Homarus</taxon>
    </lineage>
</organism>
<proteinExistence type="predicted"/>
<dbReference type="Proteomes" id="UP000747542">
    <property type="component" value="Unassembled WGS sequence"/>
</dbReference>
<evidence type="ECO:0000313" key="2">
    <source>
        <dbReference type="EMBL" id="KAG7165348.1"/>
    </source>
</evidence>
<sequence length="172" mass="20167">MQRRRNYKVKDLVNDIYTDVLAQWQKVNTQFTVPVIVSERSIKRRMENLWARALEESLGKGKLEVMQTFNQVLDRLFYILSCKCRIRSCAEVDCSLNCAREAHIDFSCSREMKIPGKELLYIKGQKEKVGSVGPHQIGPVEIREHKRQVAATQRQKERREAGERGRESWWSL</sequence>
<dbReference type="AlphaFoldDB" id="A0A8J5K0Q9"/>
<name>A0A8J5K0Q9_HOMAM</name>
<evidence type="ECO:0000256" key="1">
    <source>
        <dbReference type="SAM" id="MobiDB-lite"/>
    </source>
</evidence>
<accession>A0A8J5K0Q9</accession>
<dbReference type="EMBL" id="JAHLQT010024345">
    <property type="protein sequence ID" value="KAG7165348.1"/>
    <property type="molecule type" value="Genomic_DNA"/>
</dbReference>
<feature type="region of interest" description="Disordered" evidence="1">
    <location>
        <begin position="143"/>
        <end position="172"/>
    </location>
</feature>
<gene>
    <name evidence="2" type="primary">LZTFL1-L4</name>
    <name evidence="2" type="ORF">Hamer_G007163</name>
</gene>
<feature type="compositionally biased region" description="Basic and acidic residues" evidence="1">
    <location>
        <begin position="154"/>
        <end position="172"/>
    </location>
</feature>
<evidence type="ECO:0000313" key="3">
    <source>
        <dbReference type="Proteomes" id="UP000747542"/>
    </source>
</evidence>
<comment type="caution">
    <text evidence="2">The sequence shown here is derived from an EMBL/GenBank/DDBJ whole genome shotgun (WGS) entry which is preliminary data.</text>
</comment>
<keyword evidence="3" id="KW-1185">Reference proteome</keyword>